<dbReference type="EMBL" id="FOZZ01000004">
    <property type="protein sequence ID" value="SFS69853.1"/>
    <property type="molecule type" value="Genomic_DNA"/>
</dbReference>
<feature type="chain" id="PRO_5011653766" description="Lipoprotein" evidence="1">
    <location>
        <begin position="24"/>
        <end position="238"/>
    </location>
</feature>
<gene>
    <name evidence="2" type="ORF">SAMN05660206_10429</name>
</gene>
<keyword evidence="1" id="KW-0732">Signal</keyword>
<organism evidence="2 3">
    <name type="scientific">Sphingobacterium wenxiniae</name>
    <dbReference type="NCBI Taxonomy" id="683125"/>
    <lineage>
        <taxon>Bacteria</taxon>
        <taxon>Pseudomonadati</taxon>
        <taxon>Bacteroidota</taxon>
        <taxon>Sphingobacteriia</taxon>
        <taxon>Sphingobacteriales</taxon>
        <taxon>Sphingobacteriaceae</taxon>
        <taxon>Sphingobacterium</taxon>
    </lineage>
</organism>
<keyword evidence="3" id="KW-1185">Reference proteome</keyword>
<feature type="signal peptide" evidence="1">
    <location>
        <begin position="1"/>
        <end position="23"/>
    </location>
</feature>
<evidence type="ECO:0000313" key="3">
    <source>
        <dbReference type="Proteomes" id="UP000198785"/>
    </source>
</evidence>
<dbReference type="AlphaFoldDB" id="A0A1I6RYR4"/>
<evidence type="ECO:0008006" key="4">
    <source>
        <dbReference type="Google" id="ProtNLM"/>
    </source>
</evidence>
<evidence type="ECO:0000256" key="1">
    <source>
        <dbReference type="SAM" id="SignalP"/>
    </source>
</evidence>
<name>A0A1I6RYR4_9SPHI</name>
<dbReference type="STRING" id="683125.SAMN05660206_10429"/>
<protein>
    <recommendedName>
        <fullName evidence="4">Lipoprotein</fullName>
    </recommendedName>
</protein>
<dbReference type="RefSeq" id="WP_093364655.1">
    <property type="nucleotide sequence ID" value="NZ_FOZZ01000004.1"/>
</dbReference>
<reference evidence="2 3" key="1">
    <citation type="submission" date="2016-10" db="EMBL/GenBank/DDBJ databases">
        <authorList>
            <person name="de Groot N.N."/>
        </authorList>
    </citation>
    <scope>NUCLEOTIDE SEQUENCE [LARGE SCALE GENOMIC DNA]</scope>
    <source>
        <strain evidence="2 3">DSM 22789</strain>
    </source>
</reference>
<dbReference type="PROSITE" id="PS51257">
    <property type="entry name" value="PROKAR_LIPOPROTEIN"/>
    <property type="match status" value="1"/>
</dbReference>
<proteinExistence type="predicted"/>
<sequence>MTHKAFFVACFFALFLGSLIFTSCDKSDSYAVLSERAHQKFLEIKALSEQNSCADMDKLSIKKVPYSCGHYFAIHENQISTFEKLTKEYLALQAEADNAKDRPIIYYYSPCVPYPPLEIICENGKAKLLYPYEIQDIEKLSTAIEKSWESLKHFYDAVPCTNASDWRTQAILTGCCYEALAVHKTIRTDEFIEKTYLHTNLVGMKRMLEKTECSTVYCNNSFKEVKCVDGRPTVERQE</sequence>
<dbReference type="Proteomes" id="UP000198785">
    <property type="component" value="Unassembled WGS sequence"/>
</dbReference>
<dbReference type="OrthoDB" id="752687at2"/>
<evidence type="ECO:0000313" key="2">
    <source>
        <dbReference type="EMBL" id="SFS69853.1"/>
    </source>
</evidence>
<accession>A0A1I6RYR4</accession>